<sequence length="265" mass="29561">MKFATLLALFLFAFFVVQAQDNYEIQVYASPTVGKDTTMVELHSNYSFIGNGAADGVVSTNHMDRETIEITHGFTPWFEVGFYIFNCIGDMGRSNYVGSHIRPRFMAPTSWNWPVGVSISFEAGFVKDGYDPDPWTLEIRPIVDKQLGPVYLAFNPVVDYTFKGADAGRGAIFAPDFKFSYQIGKVWAPGIEYYGSVGPFQKFDPVAVQQHQLFIAVDADFDPRWEFNAGYGFGLTPSIDRSIFKVILGRRFGGGGHRAPARKAP</sequence>
<protein>
    <recommendedName>
        <fullName evidence="4">Outer membrane beta-barrel porin/alpha-amylase</fullName>
    </recommendedName>
</protein>
<organism evidence="2 3">
    <name type="scientific">Dinghuibacter silviterrae</name>
    <dbReference type="NCBI Taxonomy" id="1539049"/>
    <lineage>
        <taxon>Bacteria</taxon>
        <taxon>Pseudomonadati</taxon>
        <taxon>Bacteroidota</taxon>
        <taxon>Chitinophagia</taxon>
        <taxon>Chitinophagales</taxon>
        <taxon>Chitinophagaceae</taxon>
        <taxon>Dinghuibacter</taxon>
    </lineage>
</organism>
<keyword evidence="3" id="KW-1185">Reference proteome</keyword>
<dbReference type="OrthoDB" id="5948508at2"/>
<evidence type="ECO:0008006" key="4">
    <source>
        <dbReference type="Google" id="ProtNLM"/>
    </source>
</evidence>
<proteinExistence type="predicted"/>
<accession>A0A4R8DH67</accession>
<evidence type="ECO:0000313" key="3">
    <source>
        <dbReference type="Proteomes" id="UP000294498"/>
    </source>
</evidence>
<gene>
    <name evidence="2" type="ORF">EDB95_4880</name>
</gene>
<name>A0A4R8DH67_9BACT</name>
<evidence type="ECO:0000256" key="1">
    <source>
        <dbReference type="SAM" id="SignalP"/>
    </source>
</evidence>
<dbReference type="AlphaFoldDB" id="A0A4R8DH67"/>
<evidence type="ECO:0000313" key="2">
    <source>
        <dbReference type="EMBL" id="TDW97043.1"/>
    </source>
</evidence>
<feature type="signal peptide" evidence="1">
    <location>
        <begin position="1"/>
        <end position="19"/>
    </location>
</feature>
<comment type="caution">
    <text evidence="2">The sequence shown here is derived from an EMBL/GenBank/DDBJ whole genome shotgun (WGS) entry which is preliminary data.</text>
</comment>
<dbReference type="RefSeq" id="WP_133998561.1">
    <property type="nucleotide sequence ID" value="NZ_SODV01000002.1"/>
</dbReference>
<dbReference type="Proteomes" id="UP000294498">
    <property type="component" value="Unassembled WGS sequence"/>
</dbReference>
<dbReference type="EMBL" id="SODV01000002">
    <property type="protein sequence ID" value="TDW97043.1"/>
    <property type="molecule type" value="Genomic_DNA"/>
</dbReference>
<keyword evidence="1" id="KW-0732">Signal</keyword>
<reference evidence="2 3" key="1">
    <citation type="submission" date="2019-03" db="EMBL/GenBank/DDBJ databases">
        <title>Genomic Encyclopedia of Type Strains, Phase IV (KMG-IV): sequencing the most valuable type-strain genomes for metagenomic binning, comparative biology and taxonomic classification.</title>
        <authorList>
            <person name="Goeker M."/>
        </authorList>
    </citation>
    <scope>NUCLEOTIDE SEQUENCE [LARGE SCALE GENOMIC DNA]</scope>
    <source>
        <strain evidence="2 3">DSM 100059</strain>
    </source>
</reference>
<feature type="chain" id="PRO_5020262511" description="Outer membrane beta-barrel porin/alpha-amylase" evidence="1">
    <location>
        <begin position="20"/>
        <end position="265"/>
    </location>
</feature>